<accession>A0A183AWK0</accession>
<evidence type="ECO:0000256" key="1">
    <source>
        <dbReference type="ARBA" id="ARBA00022723"/>
    </source>
</evidence>
<feature type="compositionally biased region" description="Low complexity" evidence="5">
    <location>
        <begin position="118"/>
        <end position="130"/>
    </location>
</feature>
<dbReference type="PANTHER" id="PTHR24213">
    <property type="entry name" value="ACTIN-BINDING LIM PROTEIN"/>
    <property type="match status" value="1"/>
</dbReference>
<evidence type="ECO:0000256" key="3">
    <source>
        <dbReference type="ARBA" id="ARBA00023038"/>
    </source>
</evidence>
<evidence type="ECO:0000256" key="2">
    <source>
        <dbReference type="ARBA" id="ARBA00022833"/>
    </source>
</evidence>
<dbReference type="SUPFAM" id="SSF57716">
    <property type="entry name" value="Glucocorticoid receptor-like (DNA-binding domain)"/>
    <property type="match status" value="1"/>
</dbReference>
<dbReference type="Pfam" id="PF00412">
    <property type="entry name" value="LIM"/>
    <property type="match status" value="2"/>
</dbReference>
<keyword evidence="3 4" id="KW-0440">LIM domain</keyword>
<organism evidence="7">
    <name type="scientific">Echinostoma caproni</name>
    <dbReference type="NCBI Taxonomy" id="27848"/>
    <lineage>
        <taxon>Eukaryota</taxon>
        <taxon>Metazoa</taxon>
        <taxon>Spiralia</taxon>
        <taxon>Lophotrochozoa</taxon>
        <taxon>Platyhelminthes</taxon>
        <taxon>Trematoda</taxon>
        <taxon>Digenea</taxon>
        <taxon>Plagiorchiida</taxon>
        <taxon>Echinostomata</taxon>
        <taxon>Echinostomatoidea</taxon>
        <taxon>Echinostomatidae</taxon>
        <taxon>Echinostoma</taxon>
    </lineage>
</organism>
<dbReference type="WBParaSite" id="ECPE_0001137001-mRNA-1">
    <property type="protein sequence ID" value="ECPE_0001137001-mRNA-1"/>
    <property type="gene ID" value="ECPE_0001137001"/>
</dbReference>
<dbReference type="GO" id="GO:0046872">
    <property type="term" value="F:metal ion binding"/>
    <property type="evidence" value="ECO:0007669"/>
    <property type="project" value="UniProtKB-KW"/>
</dbReference>
<dbReference type="GO" id="GO:0051015">
    <property type="term" value="F:actin filament binding"/>
    <property type="evidence" value="ECO:0007669"/>
    <property type="project" value="TreeGrafter"/>
</dbReference>
<dbReference type="GO" id="GO:0015629">
    <property type="term" value="C:actin cytoskeleton"/>
    <property type="evidence" value="ECO:0007669"/>
    <property type="project" value="TreeGrafter"/>
</dbReference>
<dbReference type="GO" id="GO:0030032">
    <property type="term" value="P:lamellipodium assembly"/>
    <property type="evidence" value="ECO:0007669"/>
    <property type="project" value="TreeGrafter"/>
</dbReference>
<keyword evidence="1 4" id="KW-0479">Metal-binding</keyword>
<dbReference type="AlphaFoldDB" id="A0A183AWK0"/>
<dbReference type="PROSITE" id="PS00478">
    <property type="entry name" value="LIM_DOMAIN_1"/>
    <property type="match status" value="1"/>
</dbReference>
<dbReference type="PROSITE" id="PS50023">
    <property type="entry name" value="LIM_DOMAIN_2"/>
    <property type="match status" value="1"/>
</dbReference>
<reference evidence="7" key="1">
    <citation type="submission" date="2016-06" db="UniProtKB">
        <authorList>
            <consortium name="WormBaseParasite"/>
        </authorList>
    </citation>
    <scope>IDENTIFICATION</scope>
</reference>
<evidence type="ECO:0000256" key="4">
    <source>
        <dbReference type="PROSITE-ProRule" id="PRU00125"/>
    </source>
</evidence>
<dbReference type="PANTHER" id="PTHR24213:SF9">
    <property type="entry name" value="UNCOORDINATED 115A, ISOFORM B-RELATED"/>
    <property type="match status" value="1"/>
</dbReference>
<feature type="compositionally biased region" description="Polar residues" evidence="5">
    <location>
        <begin position="140"/>
        <end position="164"/>
    </location>
</feature>
<dbReference type="Gene3D" id="2.10.110.10">
    <property type="entry name" value="Cysteine Rich Protein"/>
    <property type="match status" value="2"/>
</dbReference>
<evidence type="ECO:0000313" key="7">
    <source>
        <dbReference type="WBParaSite" id="ECPE_0001137001-mRNA-1"/>
    </source>
</evidence>
<evidence type="ECO:0000256" key="5">
    <source>
        <dbReference type="SAM" id="MobiDB-lite"/>
    </source>
</evidence>
<sequence>LKIEENFVHHKCFQCTKCKKNLQKGGFFVRDQRFYCPEDYQSSFGVTCEACHAYVEGEAVTVLGKTFHTHCFRCHTCGRLFSSGERTTIIDGVYYCVSCATQISNGLPTSRPTGEFDSVPPSLSSPSKSKTYPERGQRDPVSSSVSWTQKTMPTGLRSSIPRSDTANHDDEPLSTSLTNGVEKDYPLVSDQLTVQIHENGYSS</sequence>
<name>A0A183AWK0_9TREM</name>
<dbReference type="SMART" id="SM00132">
    <property type="entry name" value="LIM"/>
    <property type="match status" value="2"/>
</dbReference>
<feature type="domain" description="LIM zinc-binding" evidence="6">
    <location>
        <begin position="46"/>
        <end position="106"/>
    </location>
</feature>
<evidence type="ECO:0000259" key="6">
    <source>
        <dbReference type="PROSITE" id="PS50023"/>
    </source>
</evidence>
<feature type="region of interest" description="Disordered" evidence="5">
    <location>
        <begin position="110"/>
        <end position="185"/>
    </location>
</feature>
<proteinExistence type="predicted"/>
<protein>
    <submittedName>
        <fullName evidence="7">LIM zinc-binding domain-containing protein</fullName>
    </submittedName>
</protein>
<keyword evidence="2 4" id="KW-0862">Zinc</keyword>
<dbReference type="InterPro" id="IPR051618">
    <property type="entry name" value="Actin-binding_LIM"/>
</dbReference>
<dbReference type="InterPro" id="IPR001781">
    <property type="entry name" value="Znf_LIM"/>
</dbReference>